<dbReference type="InterPro" id="IPR053173">
    <property type="entry name" value="SAM-binding_MTase"/>
</dbReference>
<evidence type="ECO:0000313" key="4">
    <source>
        <dbReference type="Proteomes" id="UP000007809"/>
    </source>
</evidence>
<evidence type="ECO:0000259" key="1">
    <source>
        <dbReference type="Pfam" id="PF13649"/>
    </source>
</evidence>
<dbReference type="OrthoDB" id="9801363at2"/>
<dbReference type="STRING" id="675635.Psed_3912"/>
<dbReference type="InterPro" id="IPR041698">
    <property type="entry name" value="Methyltransf_25"/>
</dbReference>
<dbReference type="CDD" id="cd02440">
    <property type="entry name" value="AdoMet_MTases"/>
    <property type="match status" value="1"/>
</dbReference>
<keyword evidence="3" id="KW-0808">Transferase</keyword>
<sequence length="359" mass="37536">MTTTAPHTPDQVAEQLAGRILEAGLGAFELLTIGLGDRLGLYRGLAAGPATAPELAARTGVDARYVREWCEQQATAAILDVDDPAAAPDQRRYTLPMGAEAVLLDPDSPANVLPLAGFLESAGRVMPAVERAYRTGGGVPYADYGVHHAQGGFNRAAYTGRLVSEWLPAVPDLEAALRAGGSVAELGCGVGWAAIALARGFPAATVDAFDVDPASVEAARRNAAEAGVADRVRFVVADVTDPALTGDHAGVLAFEMIHDLADPVAALRTARRLTHGPVVVMDENAADEFAVPGGPLDRLFYAASVLHCLPVGRCTEPSAATGTVMRPATLRRYAAEAGFTGVVDLPIADPMFRFYRLEG</sequence>
<dbReference type="GO" id="GO:0008168">
    <property type="term" value="F:methyltransferase activity"/>
    <property type="evidence" value="ECO:0007669"/>
    <property type="project" value="UniProtKB-KW"/>
</dbReference>
<name>F4CN66_PSEUX</name>
<feature type="domain" description="Methyltransferase" evidence="1">
    <location>
        <begin position="183"/>
        <end position="274"/>
    </location>
</feature>
<dbReference type="eggNOG" id="COG2890">
    <property type="taxonomic scope" value="Bacteria"/>
</dbReference>
<dbReference type="SUPFAM" id="SSF53335">
    <property type="entry name" value="S-adenosyl-L-methionine-dependent methyltransferases"/>
    <property type="match status" value="1"/>
</dbReference>
<evidence type="ECO:0000259" key="2">
    <source>
        <dbReference type="Pfam" id="PF21320"/>
    </source>
</evidence>
<evidence type="ECO:0000313" key="3">
    <source>
        <dbReference type="EMBL" id="AEA26079.1"/>
    </source>
</evidence>
<dbReference type="Gene3D" id="3.40.50.150">
    <property type="entry name" value="Vaccinia Virus protein VP39"/>
    <property type="match status" value="1"/>
</dbReference>
<dbReference type="Pfam" id="PF13649">
    <property type="entry name" value="Methyltransf_25"/>
    <property type="match status" value="1"/>
</dbReference>
<dbReference type="HOGENOM" id="CLU_063529_0_0_11"/>
<dbReference type="InterPro" id="IPR029063">
    <property type="entry name" value="SAM-dependent_MTases_sf"/>
</dbReference>
<dbReference type="KEGG" id="pdx:Psed_3912"/>
<dbReference type="RefSeq" id="WP_013675997.1">
    <property type="nucleotide sequence ID" value="NC_015312.1"/>
</dbReference>
<dbReference type="AlphaFoldDB" id="F4CN66"/>
<keyword evidence="3" id="KW-0489">Methyltransferase</keyword>
<proteinExistence type="predicted"/>
<protein>
    <submittedName>
        <fullName evidence="3">Methyltransferase type 11</fullName>
    </submittedName>
</protein>
<feature type="domain" description="S-adenosylmethionine-dependent methyltransferase Rv2258c-like winged HTH" evidence="2">
    <location>
        <begin position="31"/>
        <end position="102"/>
    </location>
</feature>
<keyword evidence="4" id="KW-1185">Reference proteome</keyword>
<dbReference type="PANTHER" id="PTHR45128">
    <property type="entry name" value="METHYLTRANSFERASE TYPE 11"/>
    <property type="match status" value="1"/>
</dbReference>
<dbReference type="Pfam" id="PF21320">
    <property type="entry name" value="WHD_Rv2258c"/>
    <property type="match status" value="1"/>
</dbReference>
<organism evidence="3 4">
    <name type="scientific">Pseudonocardia dioxanivorans (strain ATCC 55486 / DSM 44775 / JCM 13855 / CB1190)</name>
    <dbReference type="NCBI Taxonomy" id="675635"/>
    <lineage>
        <taxon>Bacteria</taxon>
        <taxon>Bacillati</taxon>
        <taxon>Actinomycetota</taxon>
        <taxon>Actinomycetes</taxon>
        <taxon>Pseudonocardiales</taxon>
        <taxon>Pseudonocardiaceae</taxon>
        <taxon>Pseudonocardia</taxon>
    </lineage>
</organism>
<reference evidence="3 4" key="1">
    <citation type="journal article" date="2011" name="J. Bacteriol.">
        <title>Genome sequence of the 1,4-dioxane-degrading Pseudonocardia dioxanivorans strain CB1190.</title>
        <authorList>
            <person name="Sales C.M."/>
            <person name="Mahendra S."/>
            <person name="Grostern A."/>
            <person name="Parales R.E."/>
            <person name="Goodwin L.A."/>
            <person name="Woyke T."/>
            <person name="Nolan M."/>
            <person name="Lapidus A."/>
            <person name="Chertkov O."/>
            <person name="Ovchinnikova G."/>
            <person name="Sczyrba A."/>
            <person name="Alvarez-Cohen L."/>
        </authorList>
    </citation>
    <scope>NUCLEOTIDE SEQUENCE [LARGE SCALE GENOMIC DNA]</scope>
    <source>
        <strain evidence="4">ATCC 55486 / DSM 44775 / JCM 13855 / CB1190</strain>
    </source>
</reference>
<dbReference type="Proteomes" id="UP000007809">
    <property type="component" value="Chromosome"/>
</dbReference>
<dbReference type="InterPro" id="IPR048711">
    <property type="entry name" value="WHD_Rv2258c"/>
</dbReference>
<dbReference type="GO" id="GO:0032259">
    <property type="term" value="P:methylation"/>
    <property type="evidence" value="ECO:0007669"/>
    <property type="project" value="UniProtKB-KW"/>
</dbReference>
<accession>F4CN66</accession>
<gene>
    <name evidence="3" type="ordered locus">Psed_3912</name>
</gene>
<dbReference type="EMBL" id="CP002593">
    <property type="protein sequence ID" value="AEA26079.1"/>
    <property type="molecule type" value="Genomic_DNA"/>
</dbReference>